<evidence type="ECO:0000256" key="3">
    <source>
        <dbReference type="ARBA" id="ARBA00022989"/>
    </source>
</evidence>
<evidence type="ECO:0000256" key="4">
    <source>
        <dbReference type="ARBA" id="ARBA00023136"/>
    </source>
</evidence>
<reference evidence="6 7" key="1">
    <citation type="submission" date="2021-05" db="EMBL/GenBank/DDBJ databases">
        <title>Molecular characterization for Shewanella algae harboring chromosomal blaOXA-55-like strains isolated from clinical and environment sample.</title>
        <authorList>
            <person name="Ohama Y."/>
            <person name="Aoki K."/>
            <person name="Harada S."/>
            <person name="Moriya K."/>
            <person name="Ishii Y."/>
            <person name="Tateda K."/>
        </authorList>
    </citation>
    <scope>NUCLEOTIDE SEQUENCE [LARGE SCALE GENOMIC DNA]</scope>
    <source>
        <strain evidence="6 7">LMG 23746</strain>
    </source>
</reference>
<comment type="caution">
    <text evidence="6">The sequence shown here is derived from an EMBL/GenBank/DDBJ whole genome shotgun (WGS) entry which is preliminary data.</text>
</comment>
<feature type="transmembrane region" description="Helical" evidence="5">
    <location>
        <begin position="260"/>
        <end position="279"/>
    </location>
</feature>
<dbReference type="PANTHER" id="PTHR43424">
    <property type="entry name" value="LOCUS PUTATIVE PROTEIN 1-RELATED"/>
    <property type="match status" value="1"/>
</dbReference>
<evidence type="ECO:0000313" key="7">
    <source>
        <dbReference type="Proteomes" id="UP000761574"/>
    </source>
</evidence>
<gene>
    <name evidence="6" type="ORF">TUM4630_31360</name>
</gene>
<feature type="transmembrane region" description="Helical" evidence="5">
    <location>
        <begin position="218"/>
        <end position="234"/>
    </location>
</feature>
<feature type="transmembrane region" description="Helical" evidence="5">
    <location>
        <begin position="175"/>
        <end position="197"/>
    </location>
</feature>
<evidence type="ECO:0000313" key="6">
    <source>
        <dbReference type="EMBL" id="GIU01844.1"/>
    </source>
</evidence>
<feature type="transmembrane region" description="Helical" evidence="5">
    <location>
        <begin position="389"/>
        <end position="408"/>
    </location>
</feature>
<feature type="transmembrane region" description="Helical" evidence="5">
    <location>
        <begin position="361"/>
        <end position="383"/>
    </location>
</feature>
<dbReference type="RefSeq" id="WP_119977545.1">
    <property type="nucleotide sequence ID" value="NZ_BPFB01000049.1"/>
</dbReference>
<evidence type="ECO:0000256" key="2">
    <source>
        <dbReference type="ARBA" id="ARBA00022692"/>
    </source>
</evidence>
<proteinExistence type="predicted"/>
<dbReference type="Pfam" id="PF01943">
    <property type="entry name" value="Polysacc_synt"/>
    <property type="match status" value="1"/>
</dbReference>
<keyword evidence="3 5" id="KW-1133">Transmembrane helix</keyword>
<keyword evidence="2 5" id="KW-0812">Transmembrane</keyword>
<keyword evidence="4 5" id="KW-0472">Membrane</keyword>
<feature type="transmembrane region" description="Helical" evidence="5">
    <location>
        <begin position="87"/>
        <end position="108"/>
    </location>
</feature>
<feature type="transmembrane region" description="Helical" evidence="5">
    <location>
        <begin position="44"/>
        <end position="67"/>
    </location>
</feature>
<feature type="transmembrane region" description="Helical" evidence="5">
    <location>
        <begin position="329"/>
        <end position="349"/>
    </location>
</feature>
<feature type="transmembrane region" description="Helical" evidence="5">
    <location>
        <begin position="114"/>
        <end position="138"/>
    </location>
</feature>
<dbReference type="PANTHER" id="PTHR43424:SF1">
    <property type="entry name" value="LOCUS PUTATIVE PROTEIN 1-RELATED"/>
    <property type="match status" value="1"/>
</dbReference>
<feature type="transmembrane region" description="Helical" evidence="5">
    <location>
        <begin position="299"/>
        <end position="323"/>
    </location>
</feature>
<dbReference type="EMBL" id="BPFB01000049">
    <property type="protein sequence ID" value="GIU01844.1"/>
    <property type="molecule type" value="Genomic_DNA"/>
</dbReference>
<dbReference type="CDD" id="cd13128">
    <property type="entry name" value="MATE_Wzx_like"/>
    <property type="match status" value="1"/>
</dbReference>
<feature type="transmembrane region" description="Helical" evidence="5">
    <location>
        <begin position="150"/>
        <end position="169"/>
    </location>
</feature>
<dbReference type="InterPro" id="IPR052556">
    <property type="entry name" value="PolySynth_Transporter"/>
</dbReference>
<sequence>MTPFIKKALANTSWLVSEKVISMSANLLVSLALARSLGPEGFGSLSYLIALVALVAPLAALGLNAIITRELVNDPDNRDKIIASATFFRLIGALTGTLVCVLLAVNGWGVSSDVASHGLILLAIANIFYAFNVLEFWFQAQVAARQVVRMRLSVILIFASLKLVAVAMSASLLTIVAIFAAETLVLGIGFVVIYSFYASPIRVSSVDFSYGLGLLKQSYWLILSGIAAVIYLKVDQVMLENMVGTEAVGIYAVAARLSEVWYFFADAVVITLFPALLALKKKQLFDAYQVKLQQISDLLFVCAFIIAIAVSLVAKPAIVILFGQEYLQSAFILQLHIWAGLFIFMRALVSKWLLSEHLLAFSLLSHGLGAVINVIANLMLIPLYGAKGAAIATVFSYFIASYIAFWISPKTRDIARIMSRSLLLPFTLGHRYWPKQTNEIS</sequence>
<comment type="subcellular location">
    <subcellularLocation>
        <location evidence="1">Membrane</location>
        <topology evidence="1">Multi-pass membrane protein</topology>
    </subcellularLocation>
</comment>
<keyword evidence="7" id="KW-1185">Reference proteome</keyword>
<protein>
    <submittedName>
        <fullName evidence="6">O-unit flippase</fullName>
    </submittedName>
</protein>
<name>A0ABQ4NS51_9GAMM</name>
<dbReference type="Proteomes" id="UP000761574">
    <property type="component" value="Unassembled WGS sequence"/>
</dbReference>
<accession>A0ABQ4NS51</accession>
<dbReference type="InterPro" id="IPR002797">
    <property type="entry name" value="Polysacc_synth"/>
</dbReference>
<evidence type="ECO:0000256" key="1">
    <source>
        <dbReference type="ARBA" id="ARBA00004141"/>
    </source>
</evidence>
<organism evidence="6 7">
    <name type="scientific">Shewanella algidipiscicola</name>
    <dbReference type="NCBI Taxonomy" id="614070"/>
    <lineage>
        <taxon>Bacteria</taxon>
        <taxon>Pseudomonadati</taxon>
        <taxon>Pseudomonadota</taxon>
        <taxon>Gammaproteobacteria</taxon>
        <taxon>Alteromonadales</taxon>
        <taxon>Shewanellaceae</taxon>
        <taxon>Shewanella</taxon>
    </lineage>
</organism>
<evidence type="ECO:0000256" key="5">
    <source>
        <dbReference type="SAM" id="Phobius"/>
    </source>
</evidence>